<reference evidence="1 2" key="1">
    <citation type="journal article" date="2015" name="Nature">
        <title>rRNA introns, odd ribosomes, and small enigmatic genomes across a large radiation of phyla.</title>
        <authorList>
            <person name="Brown C.T."/>
            <person name="Hug L.A."/>
            <person name="Thomas B.C."/>
            <person name="Sharon I."/>
            <person name="Castelle C.J."/>
            <person name="Singh A."/>
            <person name="Wilkins M.J."/>
            <person name="Williams K.H."/>
            <person name="Banfield J.F."/>
        </authorList>
    </citation>
    <scope>NUCLEOTIDE SEQUENCE [LARGE SCALE GENOMIC DNA]</scope>
</reference>
<proteinExistence type="predicted"/>
<evidence type="ECO:0000313" key="2">
    <source>
        <dbReference type="Proteomes" id="UP000034591"/>
    </source>
</evidence>
<gene>
    <name evidence="1" type="ORF">US53_C0016G0002</name>
</gene>
<protein>
    <recommendedName>
        <fullName evidence="3">DUF2292 domain-containing protein</fullName>
    </recommendedName>
</protein>
<name>A0A0G0JLB2_9BACT</name>
<dbReference type="STRING" id="1618545.US53_C0016G0002"/>
<organism evidence="1 2">
    <name type="scientific">Candidatus Woesebacteria bacterium GW2011_GWA1_37_7</name>
    <dbReference type="NCBI Taxonomy" id="1618545"/>
    <lineage>
        <taxon>Bacteria</taxon>
        <taxon>Candidatus Woeseibacteriota</taxon>
    </lineage>
</organism>
<dbReference type="Proteomes" id="UP000034591">
    <property type="component" value="Unassembled WGS sequence"/>
</dbReference>
<comment type="caution">
    <text evidence="1">The sequence shown here is derived from an EMBL/GenBank/DDBJ whole genome shotgun (WGS) entry which is preliminary data.</text>
</comment>
<dbReference type="EMBL" id="LBTI01000016">
    <property type="protein sequence ID" value="KKQ37534.1"/>
    <property type="molecule type" value="Genomic_DNA"/>
</dbReference>
<evidence type="ECO:0008006" key="3">
    <source>
        <dbReference type="Google" id="ProtNLM"/>
    </source>
</evidence>
<accession>A0A0G0JLB2</accession>
<evidence type="ECO:0000313" key="1">
    <source>
        <dbReference type="EMBL" id="KKQ37534.1"/>
    </source>
</evidence>
<sequence length="62" mass="6930">MGDKYSTKKISSTLIEEIKRALQSVGNFGSIEVYITKGIVSQITIRNIKKTVNSRNIDNKLS</sequence>
<dbReference type="AlphaFoldDB" id="A0A0G0JLB2"/>